<keyword evidence="4" id="KW-1003">Cell membrane</keyword>
<keyword evidence="7 8" id="KW-0472">Membrane</keyword>
<keyword evidence="5 8" id="KW-0812">Transmembrane</keyword>
<name>A0A917TVC2_9ACTN</name>
<keyword evidence="3" id="KW-0813">Transport</keyword>
<dbReference type="EMBL" id="BMPI01000022">
    <property type="protein sequence ID" value="GGM39753.1"/>
    <property type="molecule type" value="Genomic_DNA"/>
</dbReference>
<proteinExistence type="inferred from homology"/>
<reference evidence="9" key="1">
    <citation type="journal article" date="2014" name="Int. J. Syst. Evol. Microbiol.">
        <title>Complete genome sequence of Corynebacterium casei LMG S-19264T (=DSM 44701T), isolated from a smear-ripened cheese.</title>
        <authorList>
            <consortium name="US DOE Joint Genome Institute (JGI-PGF)"/>
            <person name="Walter F."/>
            <person name="Albersmeier A."/>
            <person name="Kalinowski J."/>
            <person name="Ruckert C."/>
        </authorList>
    </citation>
    <scope>NUCLEOTIDE SEQUENCE</scope>
    <source>
        <strain evidence="9">JCM 19831</strain>
    </source>
</reference>
<dbReference type="Pfam" id="PF03591">
    <property type="entry name" value="AzlC"/>
    <property type="match status" value="1"/>
</dbReference>
<feature type="transmembrane region" description="Helical" evidence="8">
    <location>
        <begin position="198"/>
        <end position="226"/>
    </location>
</feature>
<reference evidence="9" key="2">
    <citation type="submission" date="2020-09" db="EMBL/GenBank/DDBJ databases">
        <authorList>
            <person name="Sun Q."/>
            <person name="Ohkuma M."/>
        </authorList>
    </citation>
    <scope>NUCLEOTIDE SEQUENCE</scope>
    <source>
        <strain evidence="9">JCM 19831</strain>
    </source>
</reference>
<comment type="subcellular location">
    <subcellularLocation>
        <location evidence="1">Cell membrane</location>
        <topology evidence="1">Multi-pass membrane protein</topology>
    </subcellularLocation>
</comment>
<accession>A0A917TVC2</accession>
<evidence type="ECO:0000256" key="8">
    <source>
        <dbReference type="SAM" id="Phobius"/>
    </source>
</evidence>
<sequence>MRSIIRTGDSPRRTLDPIARDVAALCAAGVVVGLSFGAIASAAGLPLSQIVAMSLFVYAGGAQFLAVGLVGAGATTVAVVVAGLLLNARHLPFGLAIGSAPLGDRWAARLLGSHLMTDESVAFALAQEDPARRRRAYWMTGIGLFLTWNIASAIGAVAGSALGDPNTFGIDAAFPAALLALTLPSLKDKASMRVAIGGAALALATTPFLPAGLPVLVALVALALALPVPSRKRTAA</sequence>
<feature type="transmembrane region" description="Helical" evidence="8">
    <location>
        <begin position="21"/>
        <end position="44"/>
    </location>
</feature>
<evidence type="ECO:0000256" key="1">
    <source>
        <dbReference type="ARBA" id="ARBA00004651"/>
    </source>
</evidence>
<dbReference type="PANTHER" id="PTHR34979:SF1">
    <property type="entry name" value="INNER MEMBRANE PROTEIN YGAZ"/>
    <property type="match status" value="1"/>
</dbReference>
<evidence type="ECO:0000313" key="10">
    <source>
        <dbReference type="Proteomes" id="UP000642070"/>
    </source>
</evidence>
<evidence type="ECO:0000256" key="7">
    <source>
        <dbReference type="ARBA" id="ARBA00023136"/>
    </source>
</evidence>
<evidence type="ECO:0000313" key="9">
    <source>
        <dbReference type="EMBL" id="GGM39753.1"/>
    </source>
</evidence>
<keyword evidence="6 8" id="KW-1133">Transmembrane helix</keyword>
<comment type="caution">
    <text evidence="9">The sequence shown here is derived from an EMBL/GenBank/DDBJ whole genome shotgun (WGS) entry which is preliminary data.</text>
</comment>
<dbReference type="GO" id="GO:1903785">
    <property type="term" value="P:L-valine transmembrane transport"/>
    <property type="evidence" value="ECO:0007669"/>
    <property type="project" value="TreeGrafter"/>
</dbReference>
<dbReference type="Proteomes" id="UP000642070">
    <property type="component" value="Unassembled WGS sequence"/>
</dbReference>
<dbReference type="GO" id="GO:0005886">
    <property type="term" value="C:plasma membrane"/>
    <property type="evidence" value="ECO:0007669"/>
    <property type="project" value="UniProtKB-SubCell"/>
</dbReference>
<evidence type="ECO:0000256" key="4">
    <source>
        <dbReference type="ARBA" id="ARBA00022475"/>
    </source>
</evidence>
<keyword evidence="10" id="KW-1185">Reference proteome</keyword>
<dbReference type="PANTHER" id="PTHR34979">
    <property type="entry name" value="INNER MEMBRANE PROTEIN YGAZ"/>
    <property type="match status" value="1"/>
</dbReference>
<protein>
    <submittedName>
        <fullName evidence="9">Branched-chain amino acid ABC transporter permease</fullName>
    </submittedName>
</protein>
<feature type="transmembrane region" description="Helical" evidence="8">
    <location>
        <begin position="64"/>
        <end position="86"/>
    </location>
</feature>
<evidence type="ECO:0000256" key="2">
    <source>
        <dbReference type="ARBA" id="ARBA00010735"/>
    </source>
</evidence>
<gene>
    <name evidence="9" type="ORF">GCM10007977_046470</name>
</gene>
<feature type="transmembrane region" description="Helical" evidence="8">
    <location>
        <begin position="136"/>
        <end position="162"/>
    </location>
</feature>
<organism evidence="9 10">
    <name type="scientific">Dactylosporangium sucinum</name>
    <dbReference type="NCBI Taxonomy" id="1424081"/>
    <lineage>
        <taxon>Bacteria</taxon>
        <taxon>Bacillati</taxon>
        <taxon>Actinomycetota</taxon>
        <taxon>Actinomycetes</taxon>
        <taxon>Micromonosporales</taxon>
        <taxon>Micromonosporaceae</taxon>
        <taxon>Dactylosporangium</taxon>
    </lineage>
</organism>
<evidence type="ECO:0000256" key="5">
    <source>
        <dbReference type="ARBA" id="ARBA00022692"/>
    </source>
</evidence>
<evidence type="ECO:0000256" key="3">
    <source>
        <dbReference type="ARBA" id="ARBA00022448"/>
    </source>
</evidence>
<comment type="similarity">
    <text evidence="2">Belongs to the AzlC family.</text>
</comment>
<dbReference type="InterPro" id="IPR011606">
    <property type="entry name" value="Brnchd-chn_aa_trnsp_permease"/>
</dbReference>
<dbReference type="AlphaFoldDB" id="A0A917TVC2"/>
<evidence type="ECO:0000256" key="6">
    <source>
        <dbReference type="ARBA" id="ARBA00022989"/>
    </source>
</evidence>
<dbReference type="RefSeq" id="WP_190252011.1">
    <property type="nucleotide sequence ID" value="NZ_BMPI01000022.1"/>
</dbReference>